<reference evidence="1" key="1">
    <citation type="journal article" date="2020" name="Nature">
        <title>Giant virus diversity and host interactions through global metagenomics.</title>
        <authorList>
            <person name="Schulz F."/>
            <person name="Roux S."/>
            <person name="Paez-Espino D."/>
            <person name="Jungbluth S."/>
            <person name="Walsh D.A."/>
            <person name="Denef V.J."/>
            <person name="McMahon K.D."/>
            <person name="Konstantinidis K.T."/>
            <person name="Eloe-Fadrosh E.A."/>
            <person name="Kyrpides N.C."/>
            <person name="Woyke T."/>
        </authorList>
    </citation>
    <scope>NUCLEOTIDE SEQUENCE</scope>
    <source>
        <strain evidence="1">GVMAG-M-3300024258-28</strain>
    </source>
</reference>
<evidence type="ECO:0000313" key="1">
    <source>
        <dbReference type="EMBL" id="QHT94304.1"/>
    </source>
</evidence>
<sequence length="162" mass="18615">MSTFDEMEIQEIYEQALNDPSLVSELDIQGLLDAIEEDKYQNLQNKTMQSLNEDIFGVVNELELTNEEKKSICEKLIGYKCVSEIQEIENGKYIRWIKEGSTKLTNGGIVTGTKFYTNGSSQIVCLNNARRFNQVRLDTNEIFQKLTPEEQILLMANEYVQS</sequence>
<name>A0A6C0IM95_9ZZZZ</name>
<dbReference type="AlphaFoldDB" id="A0A6C0IM95"/>
<protein>
    <submittedName>
        <fullName evidence="1">Uncharacterized protein</fullName>
    </submittedName>
</protein>
<dbReference type="EMBL" id="MN740218">
    <property type="protein sequence ID" value="QHT94304.1"/>
    <property type="molecule type" value="Genomic_DNA"/>
</dbReference>
<proteinExistence type="predicted"/>
<accession>A0A6C0IM95</accession>
<organism evidence="1">
    <name type="scientific">viral metagenome</name>
    <dbReference type="NCBI Taxonomy" id="1070528"/>
    <lineage>
        <taxon>unclassified sequences</taxon>
        <taxon>metagenomes</taxon>
        <taxon>organismal metagenomes</taxon>
    </lineage>
</organism>